<dbReference type="Pfam" id="PF22020">
    <property type="entry name" value="RlmL_1st"/>
    <property type="match status" value="1"/>
</dbReference>
<dbReference type="InterPro" id="IPR004114">
    <property type="entry name" value="THUMP_dom"/>
</dbReference>
<keyword evidence="2" id="KW-0808">Transferase</keyword>
<dbReference type="Pfam" id="PF01170">
    <property type="entry name" value="UPF0020"/>
    <property type="match status" value="1"/>
</dbReference>
<gene>
    <name evidence="5" type="ORF">SAMN05660461_4729</name>
</gene>
<dbReference type="GO" id="GO:0070043">
    <property type="term" value="F:rRNA (guanine-N7-)-methyltransferase activity"/>
    <property type="evidence" value="ECO:0007669"/>
    <property type="project" value="TreeGrafter"/>
</dbReference>
<dbReference type="SMART" id="SM00981">
    <property type="entry name" value="THUMP"/>
    <property type="match status" value="1"/>
</dbReference>
<dbReference type="GO" id="GO:0008990">
    <property type="term" value="F:rRNA (guanine-N2-)-methyltransferase activity"/>
    <property type="evidence" value="ECO:0007669"/>
    <property type="project" value="TreeGrafter"/>
</dbReference>
<dbReference type="Pfam" id="PF02926">
    <property type="entry name" value="THUMP"/>
    <property type="match status" value="1"/>
</dbReference>
<evidence type="ECO:0000313" key="5">
    <source>
        <dbReference type="EMBL" id="SKD08852.1"/>
    </source>
</evidence>
<evidence type="ECO:0000256" key="3">
    <source>
        <dbReference type="PROSITE-ProRule" id="PRU00529"/>
    </source>
</evidence>
<sequence>MSLYTTKGTVTITCNKRLTPYLEQEVKDLGFTVDETFVTGVRLNASLNECIRLNLNLRCGSQVLYSLKQFEATDGDEIYNQLKSYPWETILPEDGYFSITSNVQNETINNSMFANLRVKDAVVDRMREKTGKRPSTGAELTGAVIHLFWKNENAEIFVDTTGDSLARHGYRKIPGRAPMLEALAASTILASRWDRKAPFINPMCGSGTVAIEAALIATNSRPGLFRDNYAFMHLRGFDENVYLDERGLLEKQIVEVPELRIIATDLSEMAIVNARKNAKAAGVEDMIEFRVCDFASTEVPEGAAGVVYMNPEYGLRLGEIEALEETYGRIGDFMKQQCGGYFGYVFTGNLELAKKIGLKAKRRIEFYNSTIDCRLLEYELYAGTRDARKL</sequence>
<dbReference type="SUPFAM" id="SSF53335">
    <property type="entry name" value="S-adenosyl-L-methionine-dependent methyltransferases"/>
    <property type="match status" value="1"/>
</dbReference>
<dbReference type="Proteomes" id="UP000190166">
    <property type="component" value="Unassembled WGS sequence"/>
</dbReference>
<organism evidence="5 6">
    <name type="scientific">Chitinophaga ginsengisegetis</name>
    <dbReference type="NCBI Taxonomy" id="393003"/>
    <lineage>
        <taxon>Bacteria</taxon>
        <taxon>Pseudomonadati</taxon>
        <taxon>Bacteroidota</taxon>
        <taxon>Chitinophagia</taxon>
        <taxon>Chitinophagales</taxon>
        <taxon>Chitinophagaceae</taxon>
        <taxon>Chitinophaga</taxon>
    </lineage>
</organism>
<dbReference type="AlphaFoldDB" id="A0A1T5P849"/>
<evidence type="ECO:0000313" key="6">
    <source>
        <dbReference type="Proteomes" id="UP000190166"/>
    </source>
</evidence>
<dbReference type="GO" id="GO:0003723">
    <property type="term" value="F:RNA binding"/>
    <property type="evidence" value="ECO:0007669"/>
    <property type="project" value="UniProtKB-UniRule"/>
</dbReference>
<dbReference type="InterPro" id="IPR000241">
    <property type="entry name" value="RlmKL-like_Mtase"/>
</dbReference>
<dbReference type="InterPro" id="IPR054170">
    <property type="entry name" value="RlmL_1st"/>
</dbReference>
<evidence type="ECO:0000259" key="4">
    <source>
        <dbReference type="PROSITE" id="PS51165"/>
    </source>
</evidence>
<name>A0A1T5P849_9BACT</name>
<evidence type="ECO:0000256" key="1">
    <source>
        <dbReference type="ARBA" id="ARBA00022603"/>
    </source>
</evidence>
<dbReference type="InterPro" id="IPR029063">
    <property type="entry name" value="SAM-dependent_MTases_sf"/>
</dbReference>
<evidence type="ECO:0000256" key="2">
    <source>
        <dbReference type="ARBA" id="ARBA00022679"/>
    </source>
</evidence>
<dbReference type="PANTHER" id="PTHR47313:SF1">
    <property type="entry name" value="RIBOSOMAL RNA LARGE SUBUNIT METHYLTRANSFERASE K_L"/>
    <property type="match status" value="1"/>
</dbReference>
<dbReference type="Gene3D" id="3.40.50.150">
    <property type="entry name" value="Vaccinia Virus protein VP39"/>
    <property type="match status" value="1"/>
</dbReference>
<keyword evidence="1 5" id="KW-0489">Methyltransferase</keyword>
<proteinExistence type="predicted"/>
<dbReference type="CDD" id="cd11715">
    <property type="entry name" value="THUMP_AdoMetMT"/>
    <property type="match status" value="1"/>
</dbReference>
<dbReference type="EMBL" id="FUZZ01000004">
    <property type="protein sequence ID" value="SKD08852.1"/>
    <property type="molecule type" value="Genomic_DNA"/>
</dbReference>
<accession>A0A1T5P849</accession>
<dbReference type="PANTHER" id="PTHR47313">
    <property type="entry name" value="RIBOSOMAL RNA LARGE SUBUNIT METHYLTRANSFERASE K/L"/>
    <property type="match status" value="1"/>
</dbReference>
<dbReference type="Gene3D" id="3.30.2130.30">
    <property type="match status" value="1"/>
</dbReference>
<keyword evidence="6" id="KW-1185">Reference proteome</keyword>
<reference evidence="6" key="1">
    <citation type="submission" date="2017-02" db="EMBL/GenBank/DDBJ databases">
        <authorList>
            <person name="Varghese N."/>
            <person name="Submissions S."/>
        </authorList>
    </citation>
    <scope>NUCLEOTIDE SEQUENCE [LARGE SCALE GENOMIC DNA]</scope>
    <source>
        <strain evidence="6">DSM 18108</strain>
    </source>
</reference>
<dbReference type="STRING" id="393003.SAMN05660461_4729"/>
<protein>
    <submittedName>
        <fullName evidence="5">Putative N6-adenine-specific DNA methylase</fullName>
    </submittedName>
</protein>
<keyword evidence="3" id="KW-0694">RNA-binding</keyword>
<feature type="domain" description="THUMP" evidence="4">
    <location>
        <begin position="49"/>
        <end position="160"/>
    </location>
</feature>
<dbReference type="PROSITE" id="PS51165">
    <property type="entry name" value="THUMP"/>
    <property type="match status" value="1"/>
</dbReference>
<dbReference type="RefSeq" id="WP_079472011.1">
    <property type="nucleotide sequence ID" value="NZ_FUZZ01000004.1"/>
</dbReference>